<protein>
    <recommendedName>
        <fullName evidence="3">DUF262 domain-containing protein</fullName>
    </recommendedName>
</protein>
<evidence type="ECO:0008006" key="3">
    <source>
        <dbReference type="Google" id="ProtNLM"/>
    </source>
</evidence>
<name>A0ABT0I555_9ACTN</name>
<organism evidence="1 2">
    <name type="scientific">Streptomyces lichenis</name>
    <dbReference type="NCBI Taxonomy" id="2306967"/>
    <lineage>
        <taxon>Bacteria</taxon>
        <taxon>Bacillati</taxon>
        <taxon>Actinomycetota</taxon>
        <taxon>Actinomycetes</taxon>
        <taxon>Kitasatosporales</taxon>
        <taxon>Streptomycetaceae</taxon>
        <taxon>Streptomyces</taxon>
    </lineage>
</organism>
<dbReference type="Proteomes" id="UP001522868">
    <property type="component" value="Unassembled WGS sequence"/>
</dbReference>
<evidence type="ECO:0000313" key="1">
    <source>
        <dbReference type="EMBL" id="MCK8676440.1"/>
    </source>
</evidence>
<keyword evidence="2" id="KW-1185">Reference proteome</keyword>
<proteinExistence type="predicted"/>
<comment type="caution">
    <text evidence="1">The sequence shown here is derived from an EMBL/GenBank/DDBJ whole genome shotgun (WGS) entry which is preliminary data.</text>
</comment>
<gene>
    <name evidence="1" type="ORF">M1O15_03230</name>
</gene>
<dbReference type="EMBL" id="JALPTH010000002">
    <property type="protein sequence ID" value="MCK8676440.1"/>
    <property type="molecule type" value="Genomic_DNA"/>
</dbReference>
<reference evidence="1 2" key="1">
    <citation type="submission" date="2022-04" db="EMBL/GenBank/DDBJ databases">
        <title>Streptomyces sp. nov. LCR6-01 isolated from Lichen of Dirinaria sp.</title>
        <authorList>
            <person name="Kanchanasin P."/>
            <person name="Tanasupawat S."/>
            <person name="Phongsopitanun W."/>
        </authorList>
    </citation>
    <scope>NUCLEOTIDE SEQUENCE [LARGE SCALE GENOMIC DNA]</scope>
    <source>
        <strain evidence="1 2">LCR6-01</strain>
    </source>
</reference>
<sequence>MDVAAADIASLGAGSDRAAALGACRGPLLGTELADAWEQLLRDRPEDFGAVGIITLGADAVRLLPASGAFADRVLIEGVECIDGMQRLVALATARAEHGPRALNDVVVRLEVICGAERDRVRRLHDEADQYVSHRTSQDRLIRCPSIRSLMQANWETWRFDPRRGMVREPDGADVPMADVTRALACLTGPGPELVHTVSSDEGLHTLWEDISSPSYRSLFHSSMTPVGVARAVEAWATAQATLKALPKARSQGHGHLIVYAPDLICWTACNFLRRFRLHASASRLPWAEIIAREVPHRTRAAAETLVRRFESVRPGRHLYQSSLRERSLWTALVEPDVRA</sequence>
<dbReference type="RefSeq" id="WP_248631614.1">
    <property type="nucleotide sequence ID" value="NZ_JALPTH010000002.1"/>
</dbReference>
<evidence type="ECO:0000313" key="2">
    <source>
        <dbReference type="Proteomes" id="UP001522868"/>
    </source>
</evidence>
<accession>A0ABT0I555</accession>